<gene>
    <name evidence="1" type="ORF">AB5J51_12490</name>
</gene>
<dbReference type="EMBL" id="CP165727">
    <property type="protein sequence ID" value="XDV63702.1"/>
    <property type="molecule type" value="Genomic_DNA"/>
</dbReference>
<dbReference type="RefSeq" id="WP_369777736.1">
    <property type="nucleotide sequence ID" value="NZ_CP165727.1"/>
</dbReference>
<evidence type="ECO:0000313" key="1">
    <source>
        <dbReference type="EMBL" id="XDV63702.1"/>
    </source>
</evidence>
<protein>
    <submittedName>
        <fullName evidence="1">Uncharacterized protein</fullName>
    </submittedName>
</protein>
<dbReference type="AlphaFoldDB" id="A0AB39Y3S8"/>
<sequence length="101" mass="10489">MAPGGRALVRARIGAAGIRSPLTGRAYAVSPYGTWQFTGPAGRPVHVPADRPAEVEFELRPPPGAVPGTYWMLVKAACQGRIAYGPAIAVRVSGVPDVPQG</sequence>
<reference evidence="1" key="1">
    <citation type="submission" date="2024-08" db="EMBL/GenBank/DDBJ databases">
        <authorList>
            <person name="Yu S.T."/>
        </authorList>
    </citation>
    <scope>NUCLEOTIDE SEQUENCE</scope>
    <source>
        <strain evidence="1">R33</strain>
    </source>
</reference>
<organism evidence="1">
    <name type="scientific">Streptomyces sp. R33</name>
    <dbReference type="NCBI Taxonomy" id="3238629"/>
    <lineage>
        <taxon>Bacteria</taxon>
        <taxon>Bacillati</taxon>
        <taxon>Actinomycetota</taxon>
        <taxon>Actinomycetes</taxon>
        <taxon>Kitasatosporales</taxon>
        <taxon>Streptomycetaceae</taxon>
        <taxon>Streptomyces</taxon>
    </lineage>
</organism>
<proteinExistence type="predicted"/>
<accession>A0AB39Y3S8</accession>
<name>A0AB39Y3S8_9ACTN</name>